<gene>
    <name evidence="4" type="ORF">Sradi_0492600</name>
</gene>
<sequence length="243" mass="26824">MDSEGTTWGATLRIRVTIVVTLPLPRAFRIRITMGDEQLVTFTFERLLNFCYLCGRLGHIDKFCDKRYEEGFQDPGNDTPYGPWLRAPIPNKPRPRTSARPSTVRSSTTGSTRCGSLKKGPDIFGNFGVPAQDDNQGGVNHSSTRSEQVEESSLYSSKDPTVEPHIQNGETDVMVIDGNTKDKHIANLLGALTDLPPPPMEERKGANGPFLDDPLDVVPNQQALAGTELVNIPTRNYQGRQSQ</sequence>
<dbReference type="EMBL" id="JACGWJ010000002">
    <property type="protein sequence ID" value="KAL0437847.1"/>
    <property type="molecule type" value="Genomic_DNA"/>
</dbReference>
<evidence type="ECO:0000259" key="3">
    <source>
        <dbReference type="PROSITE" id="PS50158"/>
    </source>
</evidence>
<keyword evidence="1" id="KW-0862">Zinc</keyword>
<comment type="caution">
    <text evidence="4">The sequence shown here is derived from an EMBL/GenBank/DDBJ whole genome shotgun (WGS) entry which is preliminary data.</text>
</comment>
<proteinExistence type="predicted"/>
<name>A0AAW2W7J3_SESRA</name>
<feature type="compositionally biased region" description="Low complexity" evidence="2">
    <location>
        <begin position="102"/>
        <end position="115"/>
    </location>
</feature>
<evidence type="ECO:0000256" key="1">
    <source>
        <dbReference type="PROSITE-ProRule" id="PRU00047"/>
    </source>
</evidence>
<feature type="region of interest" description="Disordered" evidence="2">
    <location>
        <begin position="75"/>
        <end position="165"/>
    </location>
</feature>
<dbReference type="GO" id="GO:0008270">
    <property type="term" value="F:zinc ion binding"/>
    <property type="evidence" value="ECO:0007669"/>
    <property type="project" value="UniProtKB-KW"/>
</dbReference>
<keyword evidence="1" id="KW-0479">Metal-binding</keyword>
<evidence type="ECO:0000313" key="4">
    <source>
        <dbReference type="EMBL" id="KAL0437847.1"/>
    </source>
</evidence>
<dbReference type="GO" id="GO:0003676">
    <property type="term" value="F:nucleic acid binding"/>
    <property type="evidence" value="ECO:0007669"/>
    <property type="project" value="InterPro"/>
</dbReference>
<reference evidence="4" key="2">
    <citation type="journal article" date="2024" name="Plant">
        <title>Genomic evolution and insights into agronomic trait innovations of Sesamum species.</title>
        <authorList>
            <person name="Miao H."/>
            <person name="Wang L."/>
            <person name="Qu L."/>
            <person name="Liu H."/>
            <person name="Sun Y."/>
            <person name="Le M."/>
            <person name="Wang Q."/>
            <person name="Wei S."/>
            <person name="Zheng Y."/>
            <person name="Lin W."/>
            <person name="Duan Y."/>
            <person name="Cao H."/>
            <person name="Xiong S."/>
            <person name="Wang X."/>
            <person name="Wei L."/>
            <person name="Li C."/>
            <person name="Ma Q."/>
            <person name="Ju M."/>
            <person name="Zhao R."/>
            <person name="Li G."/>
            <person name="Mu C."/>
            <person name="Tian Q."/>
            <person name="Mei H."/>
            <person name="Zhang T."/>
            <person name="Gao T."/>
            <person name="Zhang H."/>
        </authorList>
    </citation>
    <scope>NUCLEOTIDE SEQUENCE</scope>
    <source>
        <strain evidence="4">G02</strain>
    </source>
</reference>
<dbReference type="Pfam" id="PF14392">
    <property type="entry name" value="zf-CCHC_4"/>
    <property type="match status" value="1"/>
</dbReference>
<evidence type="ECO:0000256" key="2">
    <source>
        <dbReference type="SAM" id="MobiDB-lite"/>
    </source>
</evidence>
<dbReference type="PROSITE" id="PS50158">
    <property type="entry name" value="ZF_CCHC"/>
    <property type="match status" value="1"/>
</dbReference>
<dbReference type="AlphaFoldDB" id="A0AAW2W7J3"/>
<reference evidence="4" key="1">
    <citation type="submission" date="2020-06" db="EMBL/GenBank/DDBJ databases">
        <authorList>
            <person name="Li T."/>
            <person name="Hu X."/>
            <person name="Zhang T."/>
            <person name="Song X."/>
            <person name="Zhang H."/>
            <person name="Dai N."/>
            <person name="Sheng W."/>
            <person name="Hou X."/>
            <person name="Wei L."/>
        </authorList>
    </citation>
    <scope>NUCLEOTIDE SEQUENCE</scope>
    <source>
        <strain evidence="4">G02</strain>
        <tissue evidence="4">Leaf</tissue>
    </source>
</reference>
<feature type="domain" description="CCHC-type" evidence="3">
    <location>
        <begin position="51"/>
        <end position="66"/>
    </location>
</feature>
<dbReference type="InterPro" id="IPR001878">
    <property type="entry name" value="Znf_CCHC"/>
</dbReference>
<feature type="compositionally biased region" description="Polar residues" evidence="2">
    <location>
        <begin position="133"/>
        <end position="159"/>
    </location>
</feature>
<protein>
    <recommendedName>
        <fullName evidence="3">CCHC-type domain-containing protein</fullName>
    </recommendedName>
</protein>
<accession>A0AAW2W7J3</accession>
<keyword evidence="1" id="KW-0863">Zinc-finger</keyword>
<dbReference type="InterPro" id="IPR025836">
    <property type="entry name" value="Zn_knuckle_CX2CX4HX4C"/>
</dbReference>
<organism evidence="4">
    <name type="scientific">Sesamum radiatum</name>
    <name type="common">Black benniseed</name>
    <dbReference type="NCBI Taxonomy" id="300843"/>
    <lineage>
        <taxon>Eukaryota</taxon>
        <taxon>Viridiplantae</taxon>
        <taxon>Streptophyta</taxon>
        <taxon>Embryophyta</taxon>
        <taxon>Tracheophyta</taxon>
        <taxon>Spermatophyta</taxon>
        <taxon>Magnoliopsida</taxon>
        <taxon>eudicotyledons</taxon>
        <taxon>Gunneridae</taxon>
        <taxon>Pentapetalae</taxon>
        <taxon>asterids</taxon>
        <taxon>lamiids</taxon>
        <taxon>Lamiales</taxon>
        <taxon>Pedaliaceae</taxon>
        <taxon>Sesamum</taxon>
    </lineage>
</organism>